<feature type="transmembrane region" description="Helical" evidence="8">
    <location>
        <begin position="279"/>
        <end position="298"/>
    </location>
</feature>
<keyword evidence="4 8" id="KW-0812">Transmembrane</keyword>
<evidence type="ECO:0000256" key="5">
    <source>
        <dbReference type="ARBA" id="ARBA00022989"/>
    </source>
</evidence>
<evidence type="ECO:0000256" key="1">
    <source>
        <dbReference type="ARBA" id="ARBA00004651"/>
    </source>
</evidence>
<feature type="transmembrane region" description="Helical" evidence="8">
    <location>
        <begin position="389"/>
        <end position="407"/>
    </location>
</feature>
<evidence type="ECO:0008006" key="11">
    <source>
        <dbReference type="Google" id="ProtNLM"/>
    </source>
</evidence>
<feature type="transmembrane region" description="Helical" evidence="8">
    <location>
        <begin position="68"/>
        <end position="86"/>
    </location>
</feature>
<evidence type="ECO:0000256" key="2">
    <source>
        <dbReference type="ARBA" id="ARBA00022475"/>
    </source>
</evidence>
<keyword evidence="6 8" id="KW-0472">Membrane</keyword>
<evidence type="ECO:0000256" key="6">
    <source>
        <dbReference type="ARBA" id="ARBA00023136"/>
    </source>
</evidence>
<name>A0A4D7JLM1_9BACT</name>
<dbReference type="Proteomes" id="UP000298616">
    <property type="component" value="Chromosome"/>
</dbReference>
<dbReference type="GO" id="GO:0005886">
    <property type="term" value="C:plasma membrane"/>
    <property type="evidence" value="ECO:0007669"/>
    <property type="project" value="UniProtKB-SubCell"/>
</dbReference>
<dbReference type="EMBL" id="CP028923">
    <property type="protein sequence ID" value="QCK15783.1"/>
    <property type="molecule type" value="Genomic_DNA"/>
</dbReference>
<comment type="subcellular location">
    <subcellularLocation>
        <location evidence="1">Cell membrane</location>
        <topology evidence="1">Multi-pass membrane protein</topology>
    </subcellularLocation>
</comment>
<dbReference type="GO" id="GO:0016758">
    <property type="term" value="F:hexosyltransferase activity"/>
    <property type="evidence" value="ECO:0007669"/>
    <property type="project" value="InterPro"/>
</dbReference>
<keyword evidence="10" id="KW-1185">Reference proteome</keyword>
<feature type="transmembrane region" description="Helical" evidence="8">
    <location>
        <begin position="12"/>
        <end position="29"/>
    </location>
</feature>
<dbReference type="RefSeq" id="WP_137091379.1">
    <property type="nucleotide sequence ID" value="NZ_CP028923.1"/>
</dbReference>
<feature type="transmembrane region" description="Helical" evidence="8">
    <location>
        <begin position="356"/>
        <end position="373"/>
    </location>
</feature>
<protein>
    <recommendedName>
        <fullName evidence="11">DUF2029 domain-containing protein</fullName>
    </recommendedName>
</protein>
<feature type="transmembrane region" description="Helical" evidence="8">
    <location>
        <begin position="305"/>
        <end position="321"/>
    </location>
</feature>
<evidence type="ECO:0000313" key="9">
    <source>
        <dbReference type="EMBL" id="QCK15783.1"/>
    </source>
</evidence>
<dbReference type="AlphaFoldDB" id="A0A4D7JLM1"/>
<comment type="similarity">
    <text evidence="7">Belongs to the glycosyltransferase 87 family.</text>
</comment>
<organism evidence="9 10">
    <name type="scientific">Mangrovivirga cuniculi</name>
    <dbReference type="NCBI Taxonomy" id="2715131"/>
    <lineage>
        <taxon>Bacteria</taxon>
        <taxon>Pseudomonadati</taxon>
        <taxon>Bacteroidota</taxon>
        <taxon>Cytophagia</taxon>
        <taxon>Cytophagales</taxon>
        <taxon>Mangrovivirgaceae</taxon>
        <taxon>Mangrovivirga</taxon>
    </lineage>
</organism>
<dbReference type="InterPro" id="IPR018584">
    <property type="entry name" value="GT87"/>
</dbReference>
<feature type="transmembrane region" description="Helical" evidence="8">
    <location>
        <begin position="169"/>
        <end position="194"/>
    </location>
</feature>
<evidence type="ECO:0000313" key="10">
    <source>
        <dbReference type="Proteomes" id="UP000298616"/>
    </source>
</evidence>
<keyword evidence="3" id="KW-0808">Transferase</keyword>
<feature type="transmembrane region" description="Helical" evidence="8">
    <location>
        <begin position="146"/>
        <end position="163"/>
    </location>
</feature>
<evidence type="ECO:0000256" key="3">
    <source>
        <dbReference type="ARBA" id="ARBA00022679"/>
    </source>
</evidence>
<sequence>MISTIKKHRKKIYYGLLVVFAIAMVFFSINKTEKNIDVGSDYFVFWKAGVDYFEGNDLYDPIEGARDYIYPPFAAFLFQLFAIFPLKLSANIFLLSNVFVLLPLCVIILIRICKTLNLSVDQYKIPVILTVVFSLKYFWNNLITYQVNFLLLTITLLGIYYFFKNKPVAAVIFIAIAASIKIIPVVILGFIVVYHWKNIKVWLAASGTVLLCFLIPLVTKGWQVYINYYDFFLKKAQNQAAEGLISYTNHSLMALIVKLIATETINNAVSPEVMEQAALYRNIILLALIILISIVIFISIRRRNNIDNLFVFAILFCFTHLVSTITWTAHLVTFMYILLPLFLTHREFVRLKWEKVFVYFLIIIAFVLGIEGSDTTGKLLYNVLRTYDIFTLYLVVILLYFSGKIFFSKDLKKDRLSKVY</sequence>
<keyword evidence="2" id="KW-1003">Cell membrane</keyword>
<dbReference type="Pfam" id="PF09594">
    <property type="entry name" value="GT87"/>
    <property type="match status" value="1"/>
</dbReference>
<keyword evidence="5 8" id="KW-1133">Transmembrane helix</keyword>
<feature type="transmembrane region" description="Helical" evidence="8">
    <location>
        <begin position="93"/>
        <end position="111"/>
    </location>
</feature>
<gene>
    <name evidence="9" type="ORF">DCC35_14025</name>
</gene>
<accession>A0A4D7JLM1</accession>
<feature type="transmembrane region" description="Helical" evidence="8">
    <location>
        <begin position="201"/>
        <end position="219"/>
    </location>
</feature>
<dbReference type="KEGG" id="fpf:DCC35_14025"/>
<reference evidence="9 10" key="1">
    <citation type="submission" date="2018-04" db="EMBL/GenBank/DDBJ databases">
        <title>Complete genome uncultured novel isolate.</title>
        <authorList>
            <person name="Merlino G."/>
        </authorList>
    </citation>
    <scope>NUCLEOTIDE SEQUENCE [LARGE SCALE GENOMIC DNA]</scope>
    <source>
        <strain evidence="10">R1DC9</strain>
    </source>
</reference>
<evidence type="ECO:0000256" key="7">
    <source>
        <dbReference type="ARBA" id="ARBA00024033"/>
    </source>
</evidence>
<evidence type="ECO:0000256" key="4">
    <source>
        <dbReference type="ARBA" id="ARBA00022692"/>
    </source>
</evidence>
<dbReference type="OrthoDB" id="948417at2"/>
<evidence type="ECO:0000256" key="8">
    <source>
        <dbReference type="SAM" id="Phobius"/>
    </source>
</evidence>
<proteinExistence type="inferred from homology"/>